<dbReference type="GO" id="GO:0045254">
    <property type="term" value="C:pyruvate dehydrogenase complex"/>
    <property type="evidence" value="ECO:0007669"/>
    <property type="project" value="InterPro"/>
</dbReference>
<keyword evidence="8" id="KW-0670">Pyruvate</keyword>
<feature type="compositionally biased region" description="Low complexity" evidence="5">
    <location>
        <begin position="112"/>
        <end position="127"/>
    </location>
</feature>
<evidence type="ECO:0000256" key="3">
    <source>
        <dbReference type="ARBA" id="ARBA00022823"/>
    </source>
</evidence>
<comment type="similarity">
    <text evidence="2 4">Belongs to the 2-oxoacid dehydrogenase family.</text>
</comment>
<sequence length="392" mass="41411">MGTFSMPSLGADMEAGTLVEWLKHPGDRVERGDIVAVVETQKGAIEVEVFEAGVIDRLLVEPGTTVPVGTPMALVRGPGEEAIEAPAPELVSAEAAAAPAPSVHPAPPPSAPAAEAPGRPRASPAARRFARERGLDLVGMTGTGPGGAVVSADIERSAASPAPAPHPTRGLDLAEMRRAIAAAMARSKREIPHYYLSTTIDLTRAHAYLERINAERQPADRLLLPVLQLKAVALALRRMPEFNGFHTADGFQPGTGIHVGTAIAIRGGGLATPAIHDTDRLSLDALMAHLRDLVARTRVGRLRSSELSDATITVTSLGDRGVESVFGVIYPPQVAIVGFGKPVERPWVAEGRVVIRLLTTTTLAADHRVSDGHKGGLFLAEIDRHLQEPEKL</sequence>
<organism evidence="8 9">
    <name type="scientific">Skermanella aerolata</name>
    <dbReference type="NCBI Taxonomy" id="393310"/>
    <lineage>
        <taxon>Bacteria</taxon>
        <taxon>Pseudomonadati</taxon>
        <taxon>Pseudomonadota</taxon>
        <taxon>Alphaproteobacteria</taxon>
        <taxon>Rhodospirillales</taxon>
        <taxon>Azospirillaceae</taxon>
        <taxon>Skermanella</taxon>
    </lineage>
</organism>
<dbReference type="InterPro" id="IPR000089">
    <property type="entry name" value="Biotin_lipoyl"/>
</dbReference>
<dbReference type="PANTHER" id="PTHR23151:SF90">
    <property type="entry name" value="DIHYDROLIPOYLLYSINE-RESIDUE ACETYLTRANSFERASE COMPONENT OF PYRUVATE DEHYDROGENASE COMPLEX, MITOCHONDRIAL-RELATED"/>
    <property type="match status" value="1"/>
</dbReference>
<evidence type="ECO:0000259" key="6">
    <source>
        <dbReference type="PROSITE" id="PS50968"/>
    </source>
</evidence>
<feature type="domain" description="Peripheral subunit-binding (PSBD)" evidence="7">
    <location>
        <begin position="121"/>
        <end position="158"/>
    </location>
</feature>
<reference evidence="8 9" key="1">
    <citation type="submission" date="2019-07" db="EMBL/GenBank/DDBJ databases">
        <title>Whole genome shotgun sequence of Skermanella aerolata NBRC 106429.</title>
        <authorList>
            <person name="Hosoyama A."/>
            <person name="Uohara A."/>
            <person name="Ohji S."/>
            <person name="Ichikawa N."/>
        </authorList>
    </citation>
    <scope>NUCLEOTIDE SEQUENCE [LARGE SCALE GENOMIC DNA]</scope>
    <source>
        <strain evidence="8 9">NBRC 106429</strain>
    </source>
</reference>
<dbReference type="PROSITE" id="PS50968">
    <property type="entry name" value="BIOTINYL_LIPOYL"/>
    <property type="match status" value="1"/>
</dbReference>
<evidence type="ECO:0000256" key="4">
    <source>
        <dbReference type="RuleBase" id="RU003423"/>
    </source>
</evidence>
<gene>
    <name evidence="8" type="primary">pdhB1</name>
    <name evidence="8" type="ORF">SAE02_66580</name>
</gene>
<proteinExistence type="inferred from homology"/>
<dbReference type="AlphaFoldDB" id="A0A512E207"/>
<feature type="domain" description="Lipoyl-binding" evidence="6">
    <location>
        <begin position="1"/>
        <end position="76"/>
    </location>
</feature>
<dbReference type="Proteomes" id="UP000321523">
    <property type="component" value="Unassembled WGS sequence"/>
</dbReference>
<feature type="region of interest" description="Disordered" evidence="5">
    <location>
        <begin position="94"/>
        <end position="127"/>
    </location>
</feature>
<dbReference type="InterPro" id="IPR045257">
    <property type="entry name" value="E2/Pdx1"/>
</dbReference>
<dbReference type="EC" id="2.3.1.-" evidence="4"/>
<dbReference type="InterPro" id="IPR011053">
    <property type="entry name" value="Single_hybrid_motif"/>
</dbReference>
<dbReference type="GO" id="GO:0006086">
    <property type="term" value="P:pyruvate decarboxylation to acetyl-CoA"/>
    <property type="evidence" value="ECO:0007669"/>
    <property type="project" value="InterPro"/>
</dbReference>
<keyword evidence="3 4" id="KW-0450">Lipoyl</keyword>
<dbReference type="InterPro" id="IPR036625">
    <property type="entry name" value="E3-bd_dom_sf"/>
</dbReference>
<keyword evidence="9" id="KW-1185">Reference proteome</keyword>
<dbReference type="Pfam" id="PF02817">
    <property type="entry name" value="E3_binding"/>
    <property type="match status" value="1"/>
</dbReference>
<accession>A0A512E207</accession>
<feature type="compositionally biased region" description="Pro residues" evidence="5">
    <location>
        <begin position="102"/>
        <end position="111"/>
    </location>
</feature>
<protein>
    <recommendedName>
        <fullName evidence="4">Dihydrolipoamide acetyltransferase component of pyruvate dehydrogenase complex</fullName>
        <ecNumber evidence="4">2.3.1.-</ecNumber>
    </recommendedName>
</protein>
<dbReference type="InterPro" id="IPR004167">
    <property type="entry name" value="PSBD"/>
</dbReference>
<dbReference type="Pfam" id="PF00364">
    <property type="entry name" value="Biotin_lipoyl"/>
    <property type="match status" value="1"/>
</dbReference>
<dbReference type="SUPFAM" id="SSF51230">
    <property type="entry name" value="Single hybrid motif"/>
    <property type="match status" value="1"/>
</dbReference>
<evidence type="ECO:0000313" key="8">
    <source>
        <dbReference type="EMBL" id="GEO42510.1"/>
    </source>
</evidence>
<dbReference type="CDD" id="cd06849">
    <property type="entry name" value="lipoyl_domain"/>
    <property type="match status" value="1"/>
</dbReference>
<dbReference type="SUPFAM" id="SSF47005">
    <property type="entry name" value="Peripheral subunit-binding domain of 2-oxo acid dehydrogenase complex"/>
    <property type="match status" value="1"/>
</dbReference>
<evidence type="ECO:0000256" key="5">
    <source>
        <dbReference type="SAM" id="MobiDB-lite"/>
    </source>
</evidence>
<dbReference type="Gene3D" id="3.30.559.10">
    <property type="entry name" value="Chloramphenicol acetyltransferase-like domain"/>
    <property type="match status" value="1"/>
</dbReference>
<evidence type="ECO:0000256" key="2">
    <source>
        <dbReference type="ARBA" id="ARBA00007317"/>
    </source>
</evidence>
<evidence type="ECO:0000313" key="9">
    <source>
        <dbReference type="Proteomes" id="UP000321523"/>
    </source>
</evidence>
<comment type="caution">
    <text evidence="8">The sequence shown here is derived from an EMBL/GenBank/DDBJ whole genome shotgun (WGS) entry which is preliminary data.</text>
</comment>
<dbReference type="InterPro" id="IPR001078">
    <property type="entry name" value="2-oxoacid_DH_actylTfrase"/>
</dbReference>
<dbReference type="PANTHER" id="PTHR23151">
    <property type="entry name" value="DIHYDROLIPOAMIDE ACETYL/SUCCINYL-TRANSFERASE-RELATED"/>
    <property type="match status" value="1"/>
</dbReference>
<dbReference type="OrthoDB" id="9805770at2"/>
<comment type="cofactor">
    <cofactor evidence="1 4">
        <name>(R)-lipoate</name>
        <dbReference type="ChEBI" id="CHEBI:83088"/>
    </cofactor>
</comment>
<dbReference type="GO" id="GO:0016746">
    <property type="term" value="F:acyltransferase activity"/>
    <property type="evidence" value="ECO:0007669"/>
    <property type="project" value="UniProtKB-KW"/>
</dbReference>
<dbReference type="RefSeq" id="WP_044436249.1">
    <property type="nucleotide sequence ID" value="NZ_BJYZ01000043.1"/>
</dbReference>
<dbReference type="SUPFAM" id="SSF52777">
    <property type="entry name" value="CoA-dependent acyltransferases"/>
    <property type="match status" value="1"/>
</dbReference>
<dbReference type="PROSITE" id="PS51826">
    <property type="entry name" value="PSBD"/>
    <property type="match status" value="1"/>
</dbReference>
<dbReference type="EMBL" id="BJYZ01000043">
    <property type="protein sequence ID" value="GEO42510.1"/>
    <property type="molecule type" value="Genomic_DNA"/>
</dbReference>
<dbReference type="Gene3D" id="4.10.320.10">
    <property type="entry name" value="E3-binding domain"/>
    <property type="match status" value="1"/>
</dbReference>
<dbReference type="PROSITE" id="PS00189">
    <property type="entry name" value="LIPOYL"/>
    <property type="match status" value="1"/>
</dbReference>
<keyword evidence="4" id="KW-0012">Acyltransferase</keyword>
<evidence type="ECO:0000256" key="1">
    <source>
        <dbReference type="ARBA" id="ARBA00001938"/>
    </source>
</evidence>
<name>A0A512E207_9PROT</name>
<dbReference type="InterPro" id="IPR003016">
    <property type="entry name" value="2-oxoA_DH_lipoyl-BS"/>
</dbReference>
<evidence type="ECO:0000259" key="7">
    <source>
        <dbReference type="PROSITE" id="PS51826"/>
    </source>
</evidence>
<dbReference type="Gene3D" id="2.40.50.100">
    <property type="match status" value="1"/>
</dbReference>
<dbReference type="InterPro" id="IPR023213">
    <property type="entry name" value="CAT-like_dom_sf"/>
</dbReference>
<dbReference type="Pfam" id="PF00198">
    <property type="entry name" value="2-oxoacid_dh"/>
    <property type="match status" value="1"/>
</dbReference>
<keyword evidence="4 8" id="KW-0808">Transferase</keyword>